<protein>
    <submittedName>
        <fullName evidence="2">Uncharacterized protein</fullName>
    </submittedName>
</protein>
<proteinExistence type="predicted"/>
<organism evidence="2 3">
    <name type="scientific">Oerskovia enterophila</name>
    <dbReference type="NCBI Taxonomy" id="43678"/>
    <lineage>
        <taxon>Bacteria</taxon>
        <taxon>Bacillati</taxon>
        <taxon>Actinomycetota</taxon>
        <taxon>Actinomycetes</taxon>
        <taxon>Micrococcales</taxon>
        <taxon>Cellulomonadaceae</taxon>
        <taxon>Oerskovia</taxon>
    </lineage>
</organism>
<sequence length="47" mass="5186">MFDELIVTARIPARAAAEIWSRIRARSGETMTVGPAPRERSSEVATK</sequence>
<reference evidence="2 3" key="1">
    <citation type="submission" date="2016-01" db="EMBL/GenBank/DDBJ databases">
        <title>Genome sequence of Oerskovia enterophila VJag, an agar and cellulose degrading bacterium.</title>
        <authorList>
            <person name="Poehlein A."/>
            <person name="Jag V."/>
            <person name="Bengelsdorf F."/>
            <person name="Duerre P."/>
            <person name="Daniel R."/>
        </authorList>
    </citation>
    <scope>NUCLEOTIDE SEQUENCE [LARGE SCALE GENOMIC DNA]</scope>
    <source>
        <strain evidence="2 3">VJag</strain>
    </source>
</reference>
<dbReference type="Proteomes" id="UP000076447">
    <property type="component" value="Unassembled WGS sequence"/>
</dbReference>
<evidence type="ECO:0000313" key="2">
    <source>
        <dbReference type="EMBL" id="KZM37108.1"/>
    </source>
</evidence>
<feature type="compositionally biased region" description="Basic and acidic residues" evidence="1">
    <location>
        <begin position="37"/>
        <end position="47"/>
    </location>
</feature>
<dbReference type="EMBL" id="LRIE01000027">
    <property type="protein sequence ID" value="KZM37108.1"/>
    <property type="molecule type" value="Genomic_DNA"/>
</dbReference>
<name>A0A161YKU5_9CELL</name>
<accession>A0A161YKU5</accession>
<evidence type="ECO:0000256" key="1">
    <source>
        <dbReference type="SAM" id="MobiDB-lite"/>
    </source>
</evidence>
<dbReference type="AlphaFoldDB" id="A0A161YKU5"/>
<feature type="region of interest" description="Disordered" evidence="1">
    <location>
        <begin position="28"/>
        <end position="47"/>
    </location>
</feature>
<evidence type="ECO:0000313" key="3">
    <source>
        <dbReference type="Proteomes" id="UP000076447"/>
    </source>
</evidence>
<comment type="caution">
    <text evidence="2">The sequence shown here is derived from an EMBL/GenBank/DDBJ whole genome shotgun (WGS) entry which is preliminary data.</text>
</comment>
<gene>
    <name evidence="2" type="ORF">OJAG_01640</name>
</gene>